<dbReference type="AlphaFoldDB" id="C8VUC7"/>
<dbReference type="OMA" id="RPKENTF"/>
<reference evidence="3" key="1">
    <citation type="journal article" date="2005" name="Nature">
        <title>Sequencing of Aspergillus nidulans and comparative analysis with A. fumigatus and A. oryzae.</title>
        <authorList>
            <person name="Galagan J.E."/>
            <person name="Calvo S.E."/>
            <person name="Cuomo C."/>
            <person name="Ma L.J."/>
            <person name="Wortman J.R."/>
            <person name="Batzoglou S."/>
            <person name="Lee S.I."/>
            <person name="Basturkmen M."/>
            <person name="Spevak C.C."/>
            <person name="Clutterbuck J."/>
            <person name="Kapitonov V."/>
            <person name="Jurka J."/>
            <person name="Scazzocchio C."/>
            <person name="Farman M."/>
            <person name="Butler J."/>
            <person name="Purcell S."/>
            <person name="Harris S."/>
            <person name="Braus G.H."/>
            <person name="Draht O."/>
            <person name="Busch S."/>
            <person name="D'Enfert C."/>
            <person name="Bouchier C."/>
            <person name="Goldman G.H."/>
            <person name="Bell-Pedersen D."/>
            <person name="Griffiths-Jones S."/>
            <person name="Doonan J.H."/>
            <person name="Yu J."/>
            <person name="Vienken K."/>
            <person name="Pain A."/>
            <person name="Freitag M."/>
            <person name="Selker E.U."/>
            <person name="Archer D.B."/>
            <person name="Penalva M.A."/>
            <person name="Oakley B.R."/>
            <person name="Momany M."/>
            <person name="Tanaka T."/>
            <person name="Kumagai T."/>
            <person name="Asai K."/>
            <person name="Machida M."/>
            <person name="Nierman W.C."/>
            <person name="Denning D.W."/>
            <person name="Caddick M."/>
            <person name="Hynes M."/>
            <person name="Paoletti M."/>
            <person name="Fischer R."/>
            <person name="Miller B."/>
            <person name="Dyer P."/>
            <person name="Sachs M.S."/>
            <person name="Osmani S.A."/>
            <person name="Birren B.W."/>
        </authorList>
    </citation>
    <scope>NUCLEOTIDE SEQUENCE [LARGE SCALE GENOMIC DNA]</scope>
    <source>
        <strain evidence="3">FGSC A4 / ATCC 38163 / CBS 112.46 / NRRL 194 / M139</strain>
    </source>
</reference>
<reference evidence="3" key="2">
    <citation type="journal article" date="2009" name="Fungal Genet. Biol.">
        <title>The 2008 update of the Aspergillus nidulans genome annotation: a community effort.</title>
        <authorList>
            <person name="Wortman J.R."/>
            <person name="Gilsenan J.M."/>
            <person name="Joardar V."/>
            <person name="Deegan J."/>
            <person name="Clutterbuck J."/>
            <person name="Andersen M.R."/>
            <person name="Archer D."/>
            <person name="Bencina M."/>
            <person name="Braus G."/>
            <person name="Coutinho P."/>
            <person name="von Dohren H."/>
            <person name="Doonan J."/>
            <person name="Driessen A.J."/>
            <person name="Durek P."/>
            <person name="Espeso E."/>
            <person name="Fekete E."/>
            <person name="Flipphi M."/>
            <person name="Estrada C.G."/>
            <person name="Geysens S."/>
            <person name="Goldman G."/>
            <person name="de Groot P.W."/>
            <person name="Hansen K."/>
            <person name="Harris S.D."/>
            <person name="Heinekamp T."/>
            <person name="Helmstaedt K."/>
            <person name="Henrissat B."/>
            <person name="Hofmann G."/>
            <person name="Homan T."/>
            <person name="Horio T."/>
            <person name="Horiuchi H."/>
            <person name="James S."/>
            <person name="Jones M."/>
            <person name="Karaffa L."/>
            <person name="Karanyi Z."/>
            <person name="Kato M."/>
            <person name="Keller N."/>
            <person name="Kelly D.E."/>
            <person name="Kiel J.A."/>
            <person name="Kim J.M."/>
            <person name="van der Klei I.J."/>
            <person name="Klis F.M."/>
            <person name="Kovalchuk A."/>
            <person name="Krasevec N."/>
            <person name="Kubicek C.P."/>
            <person name="Liu B."/>
            <person name="Maccabe A."/>
            <person name="Meyer V."/>
            <person name="Mirabito P."/>
            <person name="Miskei M."/>
            <person name="Mos M."/>
            <person name="Mullins J."/>
            <person name="Nelson D.R."/>
            <person name="Nielsen J."/>
            <person name="Oakley B.R."/>
            <person name="Osmani S.A."/>
            <person name="Pakula T."/>
            <person name="Paszewski A."/>
            <person name="Paulsen I."/>
            <person name="Pilsyk S."/>
            <person name="Pocsi I."/>
            <person name="Punt P.J."/>
            <person name="Ram A.F."/>
            <person name="Ren Q."/>
            <person name="Robellet X."/>
            <person name="Robson G."/>
            <person name="Seiboth B."/>
            <person name="van Solingen P."/>
            <person name="Specht T."/>
            <person name="Sun J."/>
            <person name="Taheri-Talesh N."/>
            <person name="Takeshita N."/>
            <person name="Ussery D."/>
            <person name="vanKuyk P.A."/>
            <person name="Visser H."/>
            <person name="van de Vondervoort P.J."/>
            <person name="de Vries R.P."/>
            <person name="Walton J."/>
            <person name="Xiang X."/>
            <person name="Xiong Y."/>
            <person name="Zeng A.P."/>
            <person name="Brandt B.W."/>
            <person name="Cornell M.J."/>
            <person name="van den Hondel C.A."/>
            <person name="Visser J."/>
            <person name="Oliver S.G."/>
            <person name="Turner G."/>
        </authorList>
    </citation>
    <scope>GENOME REANNOTATION</scope>
    <source>
        <strain evidence="3">FGSC A4 / ATCC 38163 / CBS 112.46 / NRRL 194 / M139</strain>
    </source>
</reference>
<dbReference type="STRING" id="227321.C8VUC7"/>
<dbReference type="OrthoDB" id="4411341at2759"/>
<evidence type="ECO:0000313" key="2">
    <source>
        <dbReference type="EMBL" id="CBF89830.1"/>
    </source>
</evidence>
<protein>
    <submittedName>
        <fullName evidence="2">Uncharacterized protein</fullName>
    </submittedName>
</protein>
<evidence type="ECO:0000256" key="1">
    <source>
        <dbReference type="SAM" id="MobiDB-lite"/>
    </source>
</evidence>
<evidence type="ECO:0000313" key="3">
    <source>
        <dbReference type="Proteomes" id="UP000000560"/>
    </source>
</evidence>
<sequence length="472" mass="53595">MAEELPTNPPTSFSHEFGLMGDENYLTGYLLETPRRWHVKTTLSERQGPTSPSLIQNRSRTLDRFSDGDDYKRLLFTFPMLYSDSTLERDPFFDGRGMPLNPNNTPISRSGCQSETGSIGKDKQDVHSPAKYDKHVNQSSDAVAHGDDPLTSHSNSREKVSKPPKPPKPPFLANINISTQADLENIEPSLRAVPQQRADDRRPMLETLYRSLPSRVASRKFDQPVEPAVAELTPEKHPARLKQSWNTGRIVPGRYFPRPFTPRELEVLGIPLNNPGMPFPAPIPTIDKLPLRRGIICFDWKLADQYPNDIDSFPATEKKHTALPQGSWKTLRRIPHKLPSPRQLTQTALYYLTPWKQFTLKQNPSLRMTITIPFASKSETFAVEQDQVLIPGLVDGAYVLQFNLVLPLLLVYQTTRLTAAIRRCMSLRVAAIAASTVRAILVTLIRWVLFVFRVEVTVELRQFHEYTKCTAY</sequence>
<feature type="compositionally biased region" description="Basic and acidic residues" evidence="1">
    <location>
        <begin position="144"/>
        <end position="161"/>
    </location>
</feature>
<dbReference type="EMBL" id="BN001308">
    <property type="protein sequence ID" value="CBF89830.1"/>
    <property type="molecule type" value="Genomic_DNA"/>
</dbReference>
<dbReference type="GO" id="GO:0015986">
    <property type="term" value="P:proton motive force-driven ATP synthesis"/>
    <property type="evidence" value="ECO:0000318"/>
    <property type="project" value="GO_Central"/>
</dbReference>
<organism evidence="2 3">
    <name type="scientific">Emericella nidulans (strain FGSC A4 / ATCC 38163 / CBS 112.46 / NRRL 194 / M139)</name>
    <name type="common">Aspergillus nidulans</name>
    <dbReference type="NCBI Taxonomy" id="227321"/>
    <lineage>
        <taxon>Eukaryota</taxon>
        <taxon>Fungi</taxon>
        <taxon>Dikarya</taxon>
        <taxon>Ascomycota</taxon>
        <taxon>Pezizomycotina</taxon>
        <taxon>Eurotiomycetes</taxon>
        <taxon>Eurotiomycetidae</taxon>
        <taxon>Eurotiales</taxon>
        <taxon>Aspergillaceae</taxon>
        <taxon>Aspergillus</taxon>
        <taxon>Aspergillus subgen. Nidulantes</taxon>
    </lineage>
</organism>
<dbReference type="GeneID" id="74896172"/>
<proteinExistence type="predicted"/>
<keyword evidence="3" id="KW-1185">Reference proteome</keyword>
<feature type="compositionally biased region" description="Basic and acidic residues" evidence="1">
    <location>
        <begin position="120"/>
        <end position="136"/>
    </location>
</feature>
<dbReference type="InParanoid" id="C8VUC7"/>
<dbReference type="GO" id="GO:0045259">
    <property type="term" value="C:proton-transporting ATP synthase complex"/>
    <property type="evidence" value="ECO:0000318"/>
    <property type="project" value="GO_Central"/>
</dbReference>
<dbReference type="HOGENOM" id="CLU_027283_0_0_1"/>
<gene>
    <name evidence="2" type="ORF">ANIA_10047</name>
</gene>
<dbReference type="KEGG" id="ani:ANIA_10047"/>
<feature type="region of interest" description="Disordered" evidence="1">
    <location>
        <begin position="93"/>
        <end position="172"/>
    </location>
</feature>
<accession>C8VUC7</accession>
<dbReference type="Proteomes" id="UP000000560">
    <property type="component" value="Chromosome VIII"/>
</dbReference>
<dbReference type="RefSeq" id="XP_050469276.1">
    <property type="nucleotide sequence ID" value="XM_050611002.1"/>
</dbReference>
<name>C8VUC7_EMENI</name>
<dbReference type="VEuPathDB" id="FungiDB:AN10047"/>
<feature type="compositionally biased region" description="Polar residues" evidence="1">
    <location>
        <begin position="101"/>
        <end position="117"/>
    </location>
</feature>